<dbReference type="Pfam" id="PF00496">
    <property type="entry name" value="SBP_bac_5"/>
    <property type="match status" value="1"/>
</dbReference>
<dbReference type="EMBL" id="JACSNR010000009">
    <property type="protein sequence ID" value="MBM6923947.1"/>
    <property type="molecule type" value="Genomic_DNA"/>
</dbReference>
<dbReference type="Gene3D" id="3.10.105.10">
    <property type="entry name" value="Dipeptide-binding Protein, Domain 3"/>
    <property type="match status" value="1"/>
</dbReference>
<dbReference type="CDD" id="cd08504">
    <property type="entry name" value="PBP2_OppA"/>
    <property type="match status" value="1"/>
</dbReference>
<evidence type="ECO:0000256" key="2">
    <source>
        <dbReference type="ARBA" id="ARBA00005695"/>
    </source>
</evidence>
<evidence type="ECO:0000313" key="6">
    <source>
        <dbReference type="EMBL" id="MBM6923947.1"/>
    </source>
</evidence>
<dbReference type="InterPro" id="IPR030678">
    <property type="entry name" value="Peptide/Ni-bd"/>
</dbReference>
<dbReference type="PROSITE" id="PS51257">
    <property type="entry name" value="PROKAR_LIPOPROTEIN"/>
    <property type="match status" value="1"/>
</dbReference>
<dbReference type="PIRSF" id="PIRSF002741">
    <property type="entry name" value="MppA"/>
    <property type="match status" value="1"/>
</dbReference>
<keyword evidence="7" id="KW-1185">Reference proteome</keyword>
<evidence type="ECO:0000256" key="3">
    <source>
        <dbReference type="ARBA" id="ARBA00022448"/>
    </source>
</evidence>
<dbReference type="SUPFAM" id="SSF53850">
    <property type="entry name" value="Periplasmic binding protein-like II"/>
    <property type="match status" value="1"/>
</dbReference>
<evidence type="ECO:0000259" key="5">
    <source>
        <dbReference type="Pfam" id="PF00496"/>
    </source>
</evidence>
<evidence type="ECO:0000256" key="4">
    <source>
        <dbReference type="ARBA" id="ARBA00022729"/>
    </source>
</evidence>
<comment type="similarity">
    <text evidence="2">Belongs to the bacterial solute-binding protein 5 family.</text>
</comment>
<protein>
    <submittedName>
        <fullName evidence="6">Peptide ABC transporter substrate-binding protein</fullName>
    </submittedName>
</protein>
<comment type="subcellular location">
    <subcellularLocation>
        <location evidence="1">Cell envelope</location>
    </subcellularLocation>
</comment>
<dbReference type="PANTHER" id="PTHR30290">
    <property type="entry name" value="PERIPLASMIC BINDING COMPONENT OF ABC TRANSPORTER"/>
    <property type="match status" value="1"/>
</dbReference>
<evidence type="ECO:0000313" key="7">
    <source>
        <dbReference type="Proteomes" id="UP000724149"/>
    </source>
</evidence>
<dbReference type="Proteomes" id="UP000724149">
    <property type="component" value="Unassembled WGS sequence"/>
</dbReference>
<keyword evidence="3" id="KW-0813">Transport</keyword>
<dbReference type="PANTHER" id="PTHR30290:SF10">
    <property type="entry name" value="PERIPLASMIC OLIGOPEPTIDE-BINDING PROTEIN-RELATED"/>
    <property type="match status" value="1"/>
</dbReference>
<gene>
    <name evidence="6" type="ORF">H9X81_09640</name>
</gene>
<comment type="caution">
    <text evidence="6">The sequence shown here is derived from an EMBL/GenBank/DDBJ whole genome shotgun (WGS) entry which is preliminary data.</text>
</comment>
<dbReference type="RefSeq" id="WP_204721541.1">
    <property type="nucleotide sequence ID" value="NZ_JACSNR010000009.1"/>
</dbReference>
<dbReference type="InterPro" id="IPR000914">
    <property type="entry name" value="SBP_5_dom"/>
</dbReference>
<feature type="domain" description="Solute-binding protein family 5" evidence="5">
    <location>
        <begin position="72"/>
        <end position="429"/>
    </location>
</feature>
<organism evidence="6 7">
    <name type="scientific">Hydrogenoanaerobacterium saccharovorans</name>
    <dbReference type="NCBI Taxonomy" id="474960"/>
    <lineage>
        <taxon>Bacteria</taxon>
        <taxon>Bacillati</taxon>
        <taxon>Bacillota</taxon>
        <taxon>Clostridia</taxon>
        <taxon>Eubacteriales</taxon>
        <taxon>Oscillospiraceae</taxon>
        <taxon>Hydrogenoanaerobacterium</taxon>
    </lineage>
</organism>
<name>A0ABS2GN76_9FIRM</name>
<dbReference type="InterPro" id="IPR039424">
    <property type="entry name" value="SBP_5"/>
</dbReference>
<dbReference type="Gene3D" id="3.40.190.10">
    <property type="entry name" value="Periplasmic binding protein-like II"/>
    <property type="match status" value="1"/>
</dbReference>
<sequence length="522" mass="56616">MNWLRKLSAMLLCLMLCLGLFSGCGSDVYIAKLALSGTAGTFDPQFAENQNSILVASNVFEGLLVEDPDGGLHPGVAEGYTVSSDGRTYTFQLREDACWSDGSAVTADDFVFAFRRLFGPGSVSPYAENLLSVQNAEAILAGEMQPEALGVRAADDHTLVLTLEKADSGITTVLAQWYAAPCKESFFTEQKGRYGLEVKSTLYNGPYVISLYGAGKEIRLRQNPNYHSEQPAELYGINITLGSTDTLAAFTEGGSFYTQVPRESVDSLRDAVITEYADTTYALVVNTSHSLLGNESVRLAICGAIDREGIAGVLPEEQSTTTDLVPETASERTLDYRDTAGHRTALTLTEAARTLFREGLAAEGEQKLPFTELLVPDTQTDRQAAGIIQGCWQNTLGASINVMPLPVDELWQRVYAGDYDMALLPLSDSTAMGLLEDFASDTDRYCTGWQSEEYDALLDQAAAETGEQAVRTLAQAEQLLLQSGVVLPLYTSMSYYAVSSEVQGAWIDPGEGVIYIKYITKS</sequence>
<accession>A0ABS2GN76</accession>
<dbReference type="Gene3D" id="3.90.76.10">
    <property type="entry name" value="Dipeptide-binding Protein, Domain 1"/>
    <property type="match status" value="1"/>
</dbReference>
<reference evidence="6 7" key="1">
    <citation type="journal article" date="2021" name="Sci. Rep.">
        <title>The distribution of antibiotic resistance genes in chicken gut microbiota commensals.</title>
        <authorList>
            <person name="Juricova H."/>
            <person name="Matiasovicova J."/>
            <person name="Kubasova T."/>
            <person name="Cejkova D."/>
            <person name="Rychlik I."/>
        </authorList>
    </citation>
    <scope>NUCLEOTIDE SEQUENCE [LARGE SCALE GENOMIC DNA]</scope>
    <source>
        <strain evidence="6 7">An564</strain>
    </source>
</reference>
<keyword evidence="4" id="KW-0732">Signal</keyword>
<evidence type="ECO:0000256" key="1">
    <source>
        <dbReference type="ARBA" id="ARBA00004196"/>
    </source>
</evidence>
<proteinExistence type="inferred from homology"/>